<protein>
    <submittedName>
        <fullName evidence="3">Putative gluconolactonase</fullName>
        <ecNumber evidence="3">3.1.1.17</ecNumber>
    </submittedName>
</protein>
<sequence>MTVQPVDMPVVEFGEGARWWASGPVQVDLLAGRLLSVGPKGIAEVLALDVPLGAAAPRTGGGLALVAGTSVHLLDEGADAPAVVVDTGLDPQTMRVNDACTDDRGRLWFGAMAYDATPGAGSLWCLEPDRTLTCVLEGLDIPNGPVIDHERGLVYVADSARGILRGTLDAATGDLGVLETFARVPDASPDGMALDHEGLLWSALWGGSRLHCYDLDGSLATVVPLPSSQPTSIAFDPAGGPALVTTARHGLTHPRDADGRSLWVDLQRSAPAALPYAG</sequence>
<dbReference type="PANTHER" id="PTHR10907:SF47">
    <property type="entry name" value="REGUCALCIN"/>
    <property type="match status" value="1"/>
</dbReference>
<dbReference type="PANTHER" id="PTHR10907">
    <property type="entry name" value="REGUCALCIN"/>
    <property type="match status" value="1"/>
</dbReference>
<dbReference type="EMBL" id="CZKB01000028">
    <property type="protein sequence ID" value="CUR62458.1"/>
    <property type="molecule type" value="Genomic_DNA"/>
</dbReference>
<dbReference type="PRINTS" id="PR01790">
    <property type="entry name" value="SMP30FAMILY"/>
</dbReference>
<comment type="similarity">
    <text evidence="1">Belongs to the SMP-30/CGR1 family.</text>
</comment>
<dbReference type="GO" id="GO:0004341">
    <property type="term" value="F:gluconolactonase activity"/>
    <property type="evidence" value="ECO:0007669"/>
    <property type="project" value="UniProtKB-EC"/>
</dbReference>
<dbReference type="Gene3D" id="2.120.10.30">
    <property type="entry name" value="TolB, C-terminal domain"/>
    <property type="match status" value="1"/>
</dbReference>
<feature type="domain" description="SMP-30/Gluconolactonase/LRE-like region" evidence="2">
    <location>
        <begin position="13"/>
        <end position="247"/>
    </location>
</feature>
<proteinExistence type="inferred from homology"/>
<gene>
    <name evidence="3" type="ORF">NOCA180102</name>
</gene>
<keyword evidence="3" id="KW-0378">Hydrolase</keyword>
<name>A0A2P2CKH1_9ZZZZ</name>
<dbReference type="Pfam" id="PF08450">
    <property type="entry name" value="SGL"/>
    <property type="match status" value="1"/>
</dbReference>
<reference evidence="3" key="1">
    <citation type="submission" date="2015-08" db="EMBL/GenBank/DDBJ databases">
        <authorList>
            <person name="Babu N.S."/>
            <person name="Beckwith C.J."/>
            <person name="Beseler K.G."/>
            <person name="Brison A."/>
            <person name="Carone J.V."/>
            <person name="Caskin T.P."/>
            <person name="Diamond M."/>
            <person name="Durham M.E."/>
            <person name="Foxe J.M."/>
            <person name="Go M."/>
            <person name="Henderson B.A."/>
            <person name="Jones I.B."/>
            <person name="McGettigan J.A."/>
            <person name="Micheletti S.J."/>
            <person name="Nasrallah M.E."/>
            <person name="Ortiz D."/>
            <person name="Piller C.R."/>
            <person name="Privatt S.R."/>
            <person name="Schneider S.L."/>
            <person name="Sharp S."/>
            <person name="Smith T.C."/>
            <person name="Stanton J.D."/>
            <person name="Ullery H.E."/>
            <person name="Wilson R.J."/>
            <person name="Serrano M.G."/>
            <person name="Buck G."/>
            <person name="Lee V."/>
            <person name="Wang Y."/>
            <person name="Carvalho R."/>
            <person name="Voegtly L."/>
            <person name="Shi R."/>
            <person name="Duckworth R."/>
            <person name="Johnson A."/>
            <person name="Loviza R."/>
            <person name="Walstead R."/>
            <person name="Shah Z."/>
            <person name="Kiflezghi M."/>
            <person name="Wade K."/>
            <person name="Ball S.L."/>
            <person name="Bradley K.W."/>
            <person name="Asai D.J."/>
            <person name="Bowman C.A."/>
            <person name="Russell D.A."/>
            <person name="Pope W.H."/>
            <person name="Jacobs-Sera D."/>
            <person name="Hendrix R.W."/>
            <person name="Hatfull G.F."/>
        </authorList>
    </citation>
    <scope>NUCLEOTIDE SEQUENCE</scope>
</reference>
<accession>A0A2P2CKH1</accession>
<dbReference type="InterPro" id="IPR011042">
    <property type="entry name" value="6-blade_b-propeller_TolB-like"/>
</dbReference>
<dbReference type="InterPro" id="IPR005511">
    <property type="entry name" value="SMP-30"/>
</dbReference>
<evidence type="ECO:0000256" key="1">
    <source>
        <dbReference type="ARBA" id="ARBA00008853"/>
    </source>
</evidence>
<evidence type="ECO:0000259" key="2">
    <source>
        <dbReference type="Pfam" id="PF08450"/>
    </source>
</evidence>
<dbReference type="EC" id="3.1.1.17" evidence="3"/>
<dbReference type="AlphaFoldDB" id="A0A2P2CKH1"/>
<dbReference type="GO" id="GO:0005509">
    <property type="term" value="F:calcium ion binding"/>
    <property type="evidence" value="ECO:0007669"/>
    <property type="project" value="TreeGrafter"/>
</dbReference>
<dbReference type="GO" id="GO:0019853">
    <property type="term" value="P:L-ascorbic acid biosynthetic process"/>
    <property type="evidence" value="ECO:0007669"/>
    <property type="project" value="TreeGrafter"/>
</dbReference>
<dbReference type="SUPFAM" id="SSF63829">
    <property type="entry name" value="Calcium-dependent phosphotriesterase"/>
    <property type="match status" value="1"/>
</dbReference>
<dbReference type="InterPro" id="IPR013658">
    <property type="entry name" value="SGL"/>
</dbReference>
<evidence type="ECO:0000313" key="3">
    <source>
        <dbReference type="EMBL" id="CUR62458.1"/>
    </source>
</evidence>
<organism evidence="3">
    <name type="scientific">metagenome</name>
    <dbReference type="NCBI Taxonomy" id="256318"/>
    <lineage>
        <taxon>unclassified sequences</taxon>
        <taxon>metagenomes</taxon>
    </lineage>
</organism>